<keyword evidence="2" id="KW-1185">Reference proteome</keyword>
<gene>
    <name evidence="1" type="ORF">SISNIDRAFT_467043</name>
</gene>
<evidence type="ECO:0008006" key="3">
    <source>
        <dbReference type="Google" id="ProtNLM"/>
    </source>
</evidence>
<reference evidence="1 2" key="1">
    <citation type="journal article" date="2016" name="Mol. Biol. Evol.">
        <title>Comparative Genomics of Early-Diverging Mushroom-Forming Fungi Provides Insights into the Origins of Lignocellulose Decay Capabilities.</title>
        <authorList>
            <person name="Nagy L.G."/>
            <person name="Riley R."/>
            <person name="Tritt A."/>
            <person name="Adam C."/>
            <person name="Daum C."/>
            <person name="Floudas D."/>
            <person name="Sun H."/>
            <person name="Yadav J.S."/>
            <person name="Pangilinan J."/>
            <person name="Larsson K.H."/>
            <person name="Matsuura K."/>
            <person name="Barry K."/>
            <person name="Labutti K."/>
            <person name="Kuo R."/>
            <person name="Ohm R.A."/>
            <person name="Bhattacharya S.S."/>
            <person name="Shirouzu T."/>
            <person name="Yoshinaga Y."/>
            <person name="Martin F.M."/>
            <person name="Grigoriev I.V."/>
            <person name="Hibbett D.S."/>
        </authorList>
    </citation>
    <scope>NUCLEOTIDE SEQUENCE [LARGE SCALE GENOMIC DNA]</scope>
    <source>
        <strain evidence="1 2">HHB9708</strain>
    </source>
</reference>
<dbReference type="AlphaFoldDB" id="A0A164T9Q3"/>
<dbReference type="Gene3D" id="3.80.10.10">
    <property type="entry name" value="Ribonuclease Inhibitor"/>
    <property type="match status" value="1"/>
</dbReference>
<protein>
    <recommendedName>
        <fullName evidence="3">F-box domain-containing protein</fullName>
    </recommendedName>
</protein>
<dbReference type="OrthoDB" id="3258324at2759"/>
<sequence>MGRAVEQLSIDLASAALDSLNLSTASAPKNLPPELWRIIFLEATWCPNDPSTCLDDLYFLTHFQLWSYSLKADAVYKVRLRTKWAIVHTCRTWAQIGYELGFLYNDLLAGSIKSMPGLISALHQPHAGRNPDITHGCLMKHLDFSEFPARAGSLMSDLARTCPNLRSLKCNGPYMKDASEWTAFQRCIPELRSLKVLSLRFPNEAPQGDFSIPMELEQLEELSLSGFTSFRFVSQWKLPRLRVLGISKTSADAREILQSYGSQLTSLYIEYIPNFEPNLIPELCPNLTSFGCQSYVWASKIYMHRHPSIVTLAFRNMYFDSVSESSAVGAFLESVNLQRFPSLRYVRLLAEHEDCLQSAPKDVWDCWTPILDRWKTQGIVLQDLYTNPITCTIEKRLEQNPWLSIVGGRHPPF</sequence>
<evidence type="ECO:0000313" key="1">
    <source>
        <dbReference type="EMBL" id="KZS92184.1"/>
    </source>
</evidence>
<name>A0A164T9Q3_9AGAM</name>
<dbReference type="InterPro" id="IPR032675">
    <property type="entry name" value="LRR_dom_sf"/>
</dbReference>
<dbReference type="SUPFAM" id="SSF52047">
    <property type="entry name" value="RNI-like"/>
    <property type="match status" value="1"/>
</dbReference>
<accession>A0A164T9Q3</accession>
<dbReference type="Proteomes" id="UP000076722">
    <property type="component" value="Unassembled WGS sequence"/>
</dbReference>
<dbReference type="EMBL" id="KV419411">
    <property type="protein sequence ID" value="KZS92184.1"/>
    <property type="molecule type" value="Genomic_DNA"/>
</dbReference>
<evidence type="ECO:0000313" key="2">
    <source>
        <dbReference type="Proteomes" id="UP000076722"/>
    </source>
</evidence>
<proteinExistence type="predicted"/>
<organism evidence="1 2">
    <name type="scientific">Sistotremastrum niveocremeum HHB9708</name>
    <dbReference type="NCBI Taxonomy" id="1314777"/>
    <lineage>
        <taxon>Eukaryota</taxon>
        <taxon>Fungi</taxon>
        <taxon>Dikarya</taxon>
        <taxon>Basidiomycota</taxon>
        <taxon>Agaricomycotina</taxon>
        <taxon>Agaricomycetes</taxon>
        <taxon>Sistotremastrales</taxon>
        <taxon>Sistotremastraceae</taxon>
        <taxon>Sertulicium</taxon>
        <taxon>Sertulicium niveocremeum</taxon>
    </lineage>
</organism>